<sequence length="257" mass="26294">MGQIFDRFSCGRRARAKQRAAQLASETCQEAVAEGKSGYEVARLAAEAAQQAVIGLGMPYSEVAAVAFKAAAHAAKETSMTHALLGIASEAAGKAAMASGATVLEAALCAGEVAAAEAILAGSLACFAAEQAGEAAAQAALAAGAGHAQATKAASEVAASVAKSAARRDGASEEDAGVESNASSRLLVIRGGFVKLFWSGCRISQAWKVLVACALVKVPTKLEDLACLQPKISLQVSWCVGCQEKLYYFQVMVEQSH</sequence>
<dbReference type="Proteomes" id="UP001642484">
    <property type="component" value="Unassembled WGS sequence"/>
</dbReference>
<dbReference type="EMBL" id="CAXAMN010000703">
    <property type="protein sequence ID" value="CAK8990223.1"/>
    <property type="molecule type" value="Genomic_DNA"/>
</dbReference>
<gene>
    <name evidence="1" type="ORF">CCMP2556_LOCUS1973</name>
</gene>
<organism evidence="1 2">
    <name type="scientific">Durusdinium trenchii</name>
    <dbReference type="NCBI Taxonomy" id="1381693"/>
    <lineage>
        <taxon>Eukaryota</taxon>
        <taxon>Sar</taxon>
        <taxon>Alveolata</taxon>
        <taxon>Dinophyceae</taxon>
        <taxon>Suessiales</taxon>
        <taxon>Symbiodiniaceae</taxon>
        <taxon>Durusdinium</taxon>
    </lineage>
</organism>
<accession>A0ABP0HJ15</accession>
<name>A0ABP0HJ15_9DINO</name>
<protein>
    <submittedName>
        <fullName evidence="1">Uncharacterized protein</fullName>
    </submittedName>
</protein>
<evidence type="ECO:0000313" key="1">
    <source>
        <dbReference type="EMBL" id="CAK8990223.1"/>
    </source>
</evidence>
<evidence type="ECO:0000313" key="2">
    <source>
        <dbReference type="Proteomes" id="UP001642484"/>
    </source>
</evidence>
<comment type="caution">
    <text evidence="1">The sequence shown here is derived from an EMBL/GenBank/DDBJ whole genome shotgun (WGS) entry which is preliminary data.</text>
</comment>
<reference evidence="1 2" key="1">
    <citation type="submission" date="2024-02" db="EMBL/GenBank/DDBJ databases">
        <authorList>
            <person name="Chen Y."/>
            <person name="Shah S."/>
            <person name="Dougan E. K."/>
            <person name="Thang M."/>
            <person name="Chan C."/>
        </authorList>
    </citation>
    <scope>NUCLEOTIDE SEQUENCE [LARGE SCALE GENOMIC DNA]</scope>
</reference>
<proteinExistence type="predicted"/>
<keyword evidence="2" id="KW-1185">Reference proteome</keyword>